<dbReference type="InterPro" id="IPR002575">
    <property type="entry name" value="Aminoglycoside_PTrfase"/>
</dbReference>
<dbReference type="RefSeq" id="WP_151175908.1">
    <property type="nucleotide sequence ID" value="NZ_CP042906.1"/>
</dbReference>
<feature type="domain" description="Aminoglycoside phosphotransferase" evidence="1">
    <location>
        <begin position="44"/>
        <end position="278"/>
    </location>
</feature>
<dbReference type="Gene3D" id="3.90.1200.10">
    <property type="match status" value="1"/>
</dbReference>
<dbReference type="AlphaFoldDB" id="A0A5J6MDH6"/>
<evidence type="ECO:0000313" key="3">
    <source>
        <dbReference type="Proteomes" id="UP000326202"/>
    </source>
</evidence>
<dbReference type="InterPro" id="IPR011009">
    <property type="entry name" value="Kinase-like_dom_sf"/>
</dbReference>
<dbReference type="PANTHER" id="PTHR21310">
    <property type="entry name" value="AMINOGLYCOSIDE PHOSPHOTRANSFERASE-RELATED-RELATED"/>
    <property type="match status" value="1"/>
</dbReference>
<keyword evidence="3" id="KW-1185">Reference proteome</keyword>
<reference evidence="2 3" key="1">
    <citation type="submission" date="2019-08" db="EMBL/GenBank/DDBJ databases">
        <title>Hyperibacter terrae gen. nov., sp. nov. and Hyperibacter viscosus sp. nov., two new members in the family Rhodospirillaceae isolated from the rhizosphere of Hypericum perforatum.</title>
        <authorList>
            <person name="Noviana Z."/>
        </authorList>
    </citation>
    <scope>NUCLEOTIDE SEQUENCE [LARGE SCALE GENOMIC DNA]</scope>
    <source>
        <strain evidence="2 3">R5913</strain>
    </source>
</reference>
<dbReference type="Pfam" id="PF01636">
    <property type="entry name" value="APH"/>
    <property type="match status" value="1"/>
</dbReference>
<gene>
    <name evidence="2" type="ORF">FRZ44_07430</name>
</gene>
<dbReference type="KEGG" id="htq:FRZ44_07430"/>
<organism evidence="2 3">
    <name type="scientific">Hypericibacter terrae</name>
    <dbReference type="NCBI Taxonomy" id="2602015"/>
    <lineage>
        <taxon>Bacteria</taxon>
        <taxon>Pseudomonadati</taxon>
        <taxon>Pseudomonadota</taxon>
        <taxon>Alphaproteobacteria</taxon>
        <taxon>Rhodospirillales</taxon>
        <taxon>Dongiaceae</taxon>
        <taxon>Hypericibacter</taxon>
    </lineage>
</organism>
<name>A0A5J6MDH6_9PROT</name>
<evidence type="ECO:0000313" key="2">
    <source>
        <dbReference type="EMBL" id="QEX15459.1"/>
    </source>
</evidence>
<sequence>MPLPFTEPPPAARESKPSWSDLPPAVVAALERALGAGVAEAEIAWGGYSPSASFHLTLADGRRVFVKGAHPGQTREGRLSLAQEIESYRALPVLEGLAPDYLGTIEAGDWTFLMLDSIAGAQKALPWSPAKLERLARALAAFYERARELARSWERPDAYRSLTVDLTDANSGWIALARSRDAQEGFLSLFVDRASGRRWFDRSLPRLIELQSAAGELLQPDPARATSLIHLDLRSDNLLFRPDGAPVLLDWSYVTTGPVVLDTVFFAPSVEGEGGPTANETVVLFERALGLRFPRRDQQIALAFAAGYFADKAWLPPPPGLPRLRWIQRLQLAVCLGWAAELIGLAEAPAMIGQDAS</sequence>
<protein>
    <recommendedName>
        <fullName evidence="1">Aminoglycoside phosphotransferase domain-containing protein</fullName>
    </recommendedName>
</protein>
<dbReference type="Proteomes" id="UP000326202">
    <property type="component" value="Chromosome"/>
</dbReference>
<dbReference type="InterPro" id="IPR051678">
    <property type="entry name" value="AGP_Transferase"/>
</dbReference>
<evidence type="ECO:0000259" key="1">
    <source>
        <dbReference type="Pfam" id="PF01636"/>
    </source>
</evidence>
<dbReference type="SUPFAM" id="SSF56112">
    <property type="entry name" value="Protein kinase-like (PK-like)"/>
    <property type="match status" value="1"/>
</dbReference>
<dbReference type="OrthoDB" id="3806873at2"/>
<dbReference type="EMBL" id="CP042906">
    <property type="protein sequence ID" value="QEX15459.1"/>
    <property type="molecule type" value="Genomic_DNA"/>
</dbReference>
<accession>A0A5J6MDH6</accession>
<proteinExistence type="predicted"/>